<evidence type="ECO:0000313" key="5">
    <source>
        <dbReference type="Proteomes" id="UP000635726"/>
    </source>
</evidence>
<evidence type="ECO:0000256" key="1">
    <source>
        <dbReference type="ARBA" id="ARBA00022679"/>
    </source>
</evidence>
<comment type="caution">
    <text evidence="4">The sequence shown here is derived from an EMBL/GenBank/DDBJ whole genome shotgun (WGS) entry which is preliminary data.</text>
</comment>
<reference evidence="4" key="1">
    <citation type="journal article" date="2014" name="Int. J. Syst. Evol. Microbiol.">
        <title>Complete genome sequence of Corynebacterium casei LMG S-19264T (=DSM 44701T), isolated from a smear-ripened cheese.</title>
        <authorList>
            <consortium name="US DOE Joint Genome Institute (JGI-PGF)"/>
            <person name="Walter F."/>
            <person name="Albersmeier A."/>
            <person name="Kalinowski J."/>
            <person name="Ruckert C."/>
        </authorList>
    </citation>
    <scope>NUCLEOTIDE SEQUENCE</scope>
    <source>
        <strain evidence="4">JCM 14371</strain>
    </source>
</reference>
<evidence type="ECO:0000259" key="3">
    <source>
        <dbReference type="PROSITE" id="PS51186"/>
    </source>
</evidence>
<dbReference type="PANTHER" id="PTHR43877:SF6">
    <property type="entry name" value="GCN5-RELATED N-ACETYLTRANSFERASE"/>
    <property type="match status" value="1"/>
</dbReference>
<dbReference type="InterPro" id="IPR000182">
    <property type="entry name" value="GNAT_dom"/>
</dbReference>
<dbReference type="AlphaFoldDB" id="A0A917PM01"/>
<keyword evidence="2" id="KW-0012">Acyltransferase</keyword>
<feature type="domain" description="N-acetyltransferase" evidence="3">
    <location>
        <begin position="6"/>
        <end position="157"/>
    </location>
</feature>
<name>A0A917PM01_9DEIO</name>
<accession>A0A917PM01</accession>
<dbReference type="Proteomes" id="UP000635726">
    <property type="component" value="Unassembled WGS sequence"/>
</dbReference>
<dbReference type="Pfam" id="PF00583">
    <property type="entry name" value="Acetyltransf_1"/>
    <property type="match status" value="2"/>
</dbReference>
<feature type="domain" description="N-acetyltransferase" evidence="3">
    <location>
        <begin position="181"/>
        <end position="323"/>
    </location>
</feature>
<proteinExistence type="predicted"/>
<sequence length="323" mass="35557">MTPPDLTVRPATPDDLPAVAGILSLVWPDDPVTVQTLTLEDDIQRAATLPLRHGRLLALRDGHPLGFAGYTQHSGMYHPQHFHVTVNVVPDARGQGTGRALAAALHAELAPHHPTALLAITREDHRRGLDFLARQGFREGAHYFESRLAVPTFDPAPFADRAALPAGYTLHSLADLGLTDDVLRAVYDLWSEVRQDVPRPKPATPMPYEQFTSRFQDRHSLLPEGFLLARHEESGTFAGLSELWRSDGPHLYTGLTGVRRAHRRHGLALSLKLAALRVAAALNAPEIRTENASSNAGMLALNDALGFRREVAWIEHHRGGRRV</sequence>
<dbReference type="EMBL" id="BMOE01000012">
    <property type="protein sequence ID" value="GGJ84111.1"/>
    <property type="molecule type" value="Genomic_DNA"/>
</dbReference>
<protein>
    <submittedName>
        <fullName evidence="4">GCN5 family acetyltransferase</fullName>
    </submittedName>
</protein>
<keyword evidence="1" id="KW-0808">Transferase</keyword>
<evidence type="ECO:0000256" key="2">
    <source>
        <dbReference type="ARBA" id="ARBA00023315"/>
    </source>
</evidence>
<dbReference type="InterPro" id="IPR050832">
    <property type="entry name" value="Bact_Acetyltransf"/>
</dbReference>
<dbReference type="Gene3D" id="3.40.630.30">
    <property type="match status" value="1"/>
</dbReference>
<dbReference type="PROSITE" id="PS51186">
    <property type="entry name" value="GNAT"/>
    <property type="match status" value="2"/>
</dbReference>
<dbReference type="InterPro" id="IPR016181">
    <property type="entry name" value="Acyl_CoA_acyltransferase"/>
</dbReference>
<evidence type="ECO:0000313" key="4">
    <source>
        <dbReference type="EMBL" id="GGJ84111.1"/>
    </source>
</evidence>
<dbReference type="SUPFAM" id="SSF55729">
    <property type="entry name" value="Acyl-CoA N-acyltransferases (Nat)"/>
    <property type="match status" value="2"/>
</dbReference>
<dbReference type="PANTHER" id="PTHR43877">
    <property type="entry name" value="AMINOALKYLPHOSPHONATE N-ACETYLTRANSFERASE-RELATED-RELATED"/>
    <property type="match status" value="1"/>
</dbReference>
<dbReference type="RefSeq" id="WP_188964112.1">
    <property type="nucleotide sequence ID" value="NZ_BMOE01000012.1"/>
</dbReference>
<reference evidence="4" key="2">
    <citation type="submission" date="2020-09" db="EMBL/GenBank/DDBJ databases">
        <authorList>
            <person name="Sun Q."/>
            <person name="Ohkuma M."/>
        </authorList>
    </citation>
    <scope>NUCLEOTIDE SEQUENCE</scope>
    <source>
        <strain evidence="4">JCM 14371</strain>
    </source>
</reference>
<dbReference type="GO" id="GO:0016747">
    <property type="term" value="F:acyltransferase activity, transferring groups other than amino-acyl groups"/>
    <property type="evidence" value="ECO:0007669"/>
    <property type="project" value="InterPro"/>
</dbReference>
<keyword evidence="5" id="KW-1185">Reference proteome</keyword>
<organism evidence="4 5">
    <name type="scientific">Deinococcus aquiradiocola</name>
    <dbReference type="NCBI Taxonomy" id="393059"/>
    <lineage>
        <taxon>Bacteria</taxon>
        <taxon>Thermotogati</taxon>
        <taxon>Deinococcota</taxon>
        <taxon>Deinococci</taxon>
        <taxon>Deinococcales</taxon>
        <taxon>Deinococcaceae</taxon>
        <taxon>Deinococcus</taxon>
    </lineage>
</organism>
<gene>
    <name evidence="4" type="ORF">GCM10008939_30010</name>
</gene>